<reference evidence="1" key="1">
    <citation type="submission" date="2016-05" db="EMBL/GenBank/DDBJ databases">
        <authorList>
            <person name="Lavstsen T."/>
            <person name="Jespersen J.S."/>
        </authorList>
    </citation>
    <scope>NUCLEOTIDE SEQUENCE</scope>
    <source>
        <tissue evidence="1">Brain</tissue>
    </source>
</reference>
<feature type="non-terminal residue" evidence="1">
    <location>
        <position position="48"/>
    </location>
</feature>
<sequence>SLTEQRCCRGLLCHPRALAADSQSICGCSIDRFELLLEKMSTLLHSDS</sequence>
<name>A0A1A8TZD1_NOTFU</name>
<organism evidence="1">
    <name type="scientific">Nothobranchius furzeri</name>
    <name type="common">Turquoise killifish</name>
    <dbReference type="NCBI Taxonomy" id="105023"/>
    <lineage>
        <taxon>Eukaryota</taxon>
        <taxon>Metazoa</taxon>
        <taxon>Chordata</taxon>
        <taxon>Craniata</taxon>
        <taxon>Vertebrata</taxon>
        <taxon>Euteleostomi</taxon>
        <taxon>Actinopterygii</taxon>
        <taxon>Neopterygii</taxon>
        <taxon>Teleostei</taxon>
        <taxon>Neoteleostei</taxon>
        <taxon>Acanthomorphata</taxon>
        <taxon>Ovalentaria</taxon>
        <taxon>Atherinomorphae</taxon>
        <taxon>Cyprinodontiformes</taxon>
        <taxon>Nothobranchiidae</taxon>
        <taxon>Nothobranchius</taxon>
    </lineage>
</organism>
<feature type="non-terminal residue" evidence="1">
    <location>
        <position position="1"/>
    </location>
</feature>
<dbReference type="AlphaFoldDB" id="A0A1A8TZD1"/>
<proteinExistence type="predicted"/>
<protein>
    <submittedName>
        <fullName evidence="1">Uncharacterized protein</fullName>
    </submittedName>
</protein>
<reference evidence="1" key="2">
    <citation type="submission" date="2016-06" db="EMBL/GenBank/DDBJ databases">
        <title>The genome of a short-lived fish provides insights into sex chromosome evolution and the genetic control of aging.</title>
        <authorList>
            <person name="Reichwald K."/>
            <person name="Felder M."/>
            <person name="Petzold A."/>
            <person name="Koch P."/>
            <person name="Groth M."/>
            <person name="Platzer M."/>
        </authorList>
    </citation>
    <scope>NUCLEOTIDE SEQUENCE</scope>
    <source>
        <tissue evidence="1">Brain</tissue>
    </source>
</reference>
<accession>A0A1A8TZD1</accession>
<evidence type="ECO:0000313" key="1">
    <source>
        <dbReference type="EMBL" id="SBS41419.1"/>
    </source>
</evidence>
<dbReference type="EMBL" id="HAEJ01000962">
    <property type="protein sequence ID" value="SBS41419.1"/>
    <property type="molecule type" value="Transcribed_RNA"/>
</dbReference>
<gene>
    <name evidence="1" type="primary">Nfu_g_1_005744</name>
</gene>